<dbReference type="InterPro" id="IPR027619">
    <property type="entry name" value="C-S_lyase_PatB-like"/>
</dbReference>
<dbReference type="InterPro" id="IPR051798">
    <property type="entry name" value="Class-II_PLP-Dep_Aminotrans"/>
</dbReference>
<dbReference type="RefSeq" id="WP_143846486.1">
    <property type="nucleotide sequence ID" value="NZ_VLXZ01000001.1"/>
</dbReference>
<keyword evidence="7" id="KW-0808">Transferase</keyword>
<comment type="similarity">
    <text evidence="5">Belongs to the class-II pyridoxal-phosphate-dependent aminotransferase family. MalY/PatB cystathionine beta-lyase subfamily.</text>
</comment>
<dbReference type="NCBIfam" id="TIGR04350">
    <property type="entry name" value="C_S_lyase_PatB"/>
    <property type="match status" value="1"/>
</dbReference>
<dbReference type="GO" id="GO:0008483">
    <property type="term" value="F:transaminase activity"/>
    <property type="evidence" value="ECO:0007669"/>
    <property type="project" value="UniProtKB-KW"/>
</dbReference>
<dbReference type="EMBL" id="VLXZ01000001">
    <property type="protein sequence ID" value="TSB48141.1"/>
    <property type="molecule type" value="Genomic_DNA"/>
</dbReference>
<dbReference type="Gene3D" id="3.90.1150.10">
    <property type="entry name" value="Aspartate Aminotransferase, domain 1"/>
    <property type="match status" value="1"/>
</dbReference>
<sequence length="393" mass="45577">MHQFDEVIERKGTNSLKWDGVVKRYGADELIPLWVADMDFKAPQPVLDALTERVQQGVFGYITPSSSVNESIVNWARRRYEWEISEKWLIHTVGIVPTISNIIKSFTDLGDEIVIQTPVYYPFYDVIKLNDRSVLRNPLQQDETTGQFKMDLEQLEASITERTKMLLFCHPHNPGGRVWSKQELEALAAVCKKYDLLVISDEIHADLLYDGYQHIPLASINEDMAERTFTCMAPTKTFNLAGIIASYIVVKDNKLRLQLRRFLESTFMNSQNAFAELATETAYNKGEEWLEELMKYIQENYRFAAQFIRENMPKINVIKPQGTYLLWLDFNEIPLTSEQRKKWLVEEARVALNHGPTFGREAENFERLNLACPKATLEEGLNRMKQAYLKSKF</sequence>
<keyword evidence="3" id="KW-0663">Pyridoxal phosphate</keyword>
<dbReference type="InterPro" id="IPR004839">
    <property type="entry name" value="Aminotransferase_I/II_large"/>
</dbReference>
<evidence type="ECO:0000313" key="8">
    <source>
        <dbReference type="Proteomes" id="UP000318521"/>
    </source>
</evidence>
<dbReference type="Gene3D" id="3.40.640.10">
    <property type="entry name" value="Type I PLP-dependent aspartate aminotransferase-like (Major domain)"/>
    <property type="match status" value="1"/>
</dbReference>
<dbReference type="GO" id="GO:0047804">
    <property type="term" value="F:cysteine-S-conjugate beta-lyase activity"/>
    <property type="evidence" value="ECO:0007669"/>
    <property type="project" value="UniProtKB-EC"/>
</dbReference>
<dbReference type="AlphaFoldDB" id="A0A554A369"/>
<evidence type="ECO:0000259" key="6">
    <source>
        <dbReference type="Pfam" id="PF00155"/>
    </source>
</evidence>
<evidence type="ECO:0000256" key="5">
    <source>
        <dbReference type="ARBA" id="ARBA00037974"/>
    </source>
</evidence>
<protein>
    <recommendedName>
        <fullName evidence="2">cysteine-S-conjugate beta-lyase</fullName>
        <ecNumber evidence="2">4.4.1.13</ecNumber>
    </recommendedName>
</protein>
<feature type="domain" description="Aminotransferase class I/classII large" evidence="6">
    <location>
        <begin position="31"/>
        <end position="383"/>
    </location>
</feature>
<dbReference type="Pfam" id="PF00155">
    <property type="entry name" value="Aminotran_1_2"/>
    <property type="match status" value="1"/>
</dbReference>
<comment type="caution">
    <text evidence="7">The sequence shown here is derived from an EMBL/GenBank/DDBJ whole genome shotgun (WGS) entry which is preliminary data.</text>
</comment>
<organism evidence="7 8">
    <name type="scientific">Alkalicoccobacillus porphyridii</name>
    <dbReference type="NCBI Taxonomy" id="2597270"/>
    <lineage>
        <taxon>Bacteria</taxon>
        <taxon>Bacillati</taxon>
        <taxon>Bacillota</taxon>
        <taxon>Bacilli</taxon>
        <taxon>Bacillales</taxon>
        <taxon>Bacillaceae</taxon>
        <taxon>Alkalicoccobacillus</taxon>
    </lineage>
</organism>
<keyword evidence="7" id="KW-0032">Aminotransferase</keyword>
<dbReference type="InterPro" id="IPR015422">
    <property type="entry name" value="PyrdxlP-dep_Trfase_small"/>
</dbReference>
<evidence type="ECO:0000256" key="3">
    <source>
        <dbReference type="ARBA" id="ARBA00022898"/>
    </source>
</evidence>
<name>A0A554A369_9BACI</name>
<dbReference type="PANTHER" id="PTHR43525:SF1">
    <property type="entry name" value="PROTEIN MALY"/>
    <property type="match status" value="1"/>
</dbReference>
<evidence type="ECO:0000256" key="4">
    <source>
        <dbReference type="ARBA" id="ARBA00023239"/>
    </source>
</evidence>
<evidence type="ECO:0000256" key="1">
    <source>
        <dbReference type="ARBA" id="ARBA00001933"/>
    </source>
</evidence>
<keyword evidence="8" id="KW-1185">Reference proteome</keyword>
<dbReference type="InterPro" id="IPR015421">
    <property type="entry name" value="PyrdxlP-dep_Trfase_major"/>
</dbReference>
<dbReference type="Proteomes" id="UP000318521">
    <property type="component" value="Unassembled WGS sequence"/>
</dbReference>
<dbReference type="OrthoDB" id="9802872at2"/>
<keyword evidence="4" id="KW-0456">Lyase</keyword>
<dbReference type="InterPro" id="IPR015424">
    <property type="entry name" value="PyrdxlP-dep_Trfase"/>
</dbReference>
<reference evidence="7 8" key="1">
    <citation type="submission" date="2019-07" db="EMBL/GenBank/DDBJ databases">
        <authorList>
            <person name="Park Y.J."/>
            <person name="Jeong S.E."/>
            <person name="Jung H.S."/>
        </authorList>
    </citation>
    <scope>NUCLEOTIDE SEQUENCE [LARGE SCALE GENOMIC DNA]</scope>
    <source>
        <strain evidence="8">P16(2019)</strain>
    </source>
</reference>
<proteinExistence type="inferred from homology"/>
<evidence type="ECO:0000313" key="7">
    <source>
        <dbReference type="EMBL" id="TSB48141.1"/>
    </source>
</evidence>
<dbReference type="PANTHER" id="PTHR43525">
    <property type="entry name" value="PROTEIN MALY"/>
    <property type="match status" value="1"/>
</dbReference>
<accession>A0A554A369</accession>
<dbReference type="GO" id="GO:0030170">
    <property type="term" value="F:pyridoxal phosphate binding"/>
    <property type="evidence" value="ECO:0007669"/>
    <property type="project" value="InterPro"/>
</dbReference>
<dbReference type="CDD" id="cd00609">
    <property type="entry name" value="AAT_like"/>
    <property type="match status" value="1"/>
</dbReference>
<dbReference type="SUPFAM" id="SSF53383">
    <property type="entry name" value="PLP-dependent transferases"/>
    <property type="match status" value="1"/>
</dbReference>
<gene>
    <name evidence="7" type="ORF">FN960_00870</name>
</gene>
<dbReference type="EC" id="4.4.1.13" evidence="2"/>
<evidence type="ECO:0000256" key="2">
    <source>
        <dbReference type="ARBA" id="ARBA00012224"/>
    </source>
</evidence>
<comment type="cofactor">
    <cofactor evidence="1">
        <name>pyridoxal 5'-phosphate</name>
        <dbReference type="ChEBI" id="CHEBI:597326"/>
    </cofactor>
</comment>